<name>A0A5C3NCW2_9AGAM</name>
<dbReference type="InterPro" id="IPR011042">
    <property type="entry name" value="6-blade_b-propeller_TolB-like"/>
</dbReference>
<dbReference type="Proteomes" id="UP000305948">
    <property type="component" value="Unassembled WGS sequence"/>
</dbReference>
<dbReference type="AlphaFoldDB" id="A0A5C3NCW2"/>
<protein>
    <submittedName>
        <fullName evidence="1">Serum paraoxonase/arylesterase</fullName>
    </submittedName>
</protein>
<reference evidence="1 2" key="1">
    <citation type="journal article" date="2019" name="Nat. Ecol. Evol.">
        <title>Megaphylogeny resolves global patterns of mushroom evolution.</title>
        <authorList>
            <person name="Varga T."/>
            <person name="Krizsan K."/>
            <person name="Foldi C."/>
            <person name="Dima B."/>
            <person name="Sanchez-Garcia M."/>
            <person name="Sanchez-Ramirez S."/>
            <person name="Szollosi G.J."/>
            <person name="Szarkandi J.G."/>
            <person name="Papp V."/>
            <person name="Albert L."/>
            <person name="Andreopoulos W."/>
            <person name="Angelini C."/>
            <person name="Antonin V."/>
            <person name="Barry K.W."/>
            <person name="Bougher N.L."/>
            <person name="Buchanan P."/>
            <person name="Buyck B."/>
            <person name="Bense V."/>
            <person name="Catcheside P."/>
            <person name="Chovatia M."/>
            <person name="Cooper J."/>
            <person name="Damon W."/>
            <person name="Desjardin D."/>
            <person name="Finy P."/>
            <person name="Geml J."/>
            <person name="Haridas S."/>
            <person name="Hughes K."/>
            <person name="Justo A."/>
            <person name="Karasinski D."/>
            <person name="Kautmanova I."/>
            <person name="Kiss B."/>
            <person name="Kocsube S."/>
            <person name="Kotiranta H."/>
            <person name="LaButti K.M."/>
            <person name="Lechner B.E."/>
            <person name="Liimatainen K."/>
            <person name="Lipzen A."/>
            <person name="Lukacs Z."/>
            <person name="Mihaltcheva S."/>
            <person name="Morgado L.N."/>
            <person name="Niskanen T."/>
            <person name="Noordeloos M.E."/>
            <person name="Ohm R.A."/>
            <person name="Ortiz-Santana B."/>
            <person name="Ovrebo C."/>
            <person name="Racz N."/>
            <person name="Riley R."/>
            <person name="Savchenko A."/>
            <person name="Shiryaev A."/>
            <person name="Soop K."/>
            <person name="Spirin V."/>
            <person name="Szebenyi C."/>
            <person name="Tomsovsky M."/>
            <person name="Tulloss R.E."/>
            <person name="Uehling J."/>
            <person name="Grigoriev I.V."/>
            <person name="Vagvolgyi C."/>
            <person name="Papp T."/>
            <person name="Martin F.M."/>
            <person name="Miettinen O."/>
            <person name="Hibbett D.S."/>
            <person name="Nagy L.G."/>
        </authorList>
    </citation>
    <scope>NUCLEOTIDE SEQUENCE [LARGE SCALE GENOMIC DNA]</scope>
    <source>
        <strain evidence="1 2">OMC1185</strain>
    </source>
</reference>
<organism evidence="1 2">
    <name type="scientific">Heliocybe sulcata</name>
    <dbReference type="NCBI Taxonomy" id="5364"/>
    <lineage>
        <taxon>Eukaryota</taxon>
        <taxon>Fungi</taxon>
        <taxon>Dikarya</taxon>
        <taxon>Basidiomycota</taxon>
        <taxon>Agaricomycotina</taxon>
        <taxon>Agaricomycetes</taxon>
        <taxon>Gloeophyllales</taxon>
        <taxon>Gloeophyllaceae</taxon>
        <taxon>Heliocybe</taxon>
    </lineage>
</organism>
<dbReference type="SUPFAM" id="SSF63829">
    <property type="entry name" value="Calcium-dependent phosphotriesterase"/>
    <property type="match status" value="1"/>
</dbReference>
<evidence type="ECO:0000313" key="2">
    <source>
        <dbReference type="Proteomes" id="UP000305948"/>
    </source>
</evidence>
<dbReference type="Gene3D" id="2.120.10.30">
    <property type="entry name" value="TolB, C-terminal domain"/>
    <property type="match status" value="1"/>
</dbReference>
<keyword evidence="2" id="KW-1185">Reference proteome</keyword>
<dbReference type="InterPro" id="IPR051288">
    <property type="entry name" value="Serum_paraoxonase/arylesterase"/>
</dbReference>
<dbReference type="PANTHER" id="PTHR11799:SF12">
    <property type="entry name" value="PARAOXONASE-RELATED"/>
    <property type="match status" value="1"/>
</dbReference>
<dbReference type="PANTHER" id="PTHR11799">
    <property type="entry name" value="PARAOXONASE"/>
    <property type="match status" value="1"/>
</dbReference>
<dbReference type="EMBL" id="ML213506">
    <property type="protein sequence ID" value="TFK54246.1"/>
    <property type="molecule type" value="Genomic_DNA"/>
</dbReference>
<accession>A0A5C3NCW2</accession>
<dbReference type="OrthoDB" id="5307922at2759"/>
<gene>
    <name evidence="1" type="ORF">OE88DRAFT_1168109</name>
</gene>
<evidence type="ECO:0000313" key="1">
    <source>
        <dbReference type="EMBL" id="TFK54246.1"/>
    </source>
</evidence>
<proteinExistence type="predicted"/>
<sequence length="433" mass="48117">MMRIYPLAVTALIALCSATVVYHAHLKPRLRILGVGRQLQPTGNTQCRTVPELQACEKIVLHEATGLLYLACSTQSSRTHWTPAISNFNVEGMSREDHVAVYDPITSRITRLQFRGYDFRRDMSLHGMDVVPSASNANQLFVYLVNHRRPLGDLDPKVHGADSSVEIFKTSAGSSILQHIMTIEHPVIKTPNDIAGSSTGRSFYFTNDHGSKTGFSRHLEAFFGWPLASVGYCEIDTGCKHAAKNLPGPNGITRAANDTYYVASSAAPQLRVMQRQPDDTLLVKDVIPLGQSQVVATLWLIYHARVLSDRLSDNIALDWDGTLWVAGFPRVLWTRFKHFINPAIKAPSSAHQISLAHNDRSIRKYRVEKVFEDDGSIASGITSVVHDSRRSRLFLHGEGFAAPHLTICKSPTSAQDVSQFDTQQRVFHHDGIN</sequence>